<feature type="region of interest" description="Disordered" evidence="1">
    <location>
        <begin position="71"/>
        <end position="91"/>
    </location>
</feature>
<feature type="compositionally biased region" description="Low complexity" evidence="1">
    <location>
        <begin position="80"/>
        <end position="91"/>
    </location>
</feature>
<keyword evidence="2" id="KW-0472">Membrane</keyword>
<dbReference type="Proteomes" id="UP000093561">
    <property type="component" value="Unassembled WGS sequence"/>
</dbReference>
<evidence type="ECO:0000313" key="4">
    <source>
        <dbReference type="WBParaSite" id="mrna-Wban_09764"/>
    </source>
</evidence>
<reference evidence="3" key="2">
    <citation type="journal article" date="2016" name="Mol. Ecol.">
        <title>Population genomics of the filarial nematode parasite Wuchereria bancrofti from mosquitoes.</title>
        <authorList>
            <person name="Small S.T."/>
            <person name="Reimer L.J."/>
            <person name="Tisch D.J."/>
            <person name="King C.L."/>
            <person name="Christensen B.M."/>
            <person name="Siba P.M."/>
            <person name="Kazura J.W."/>
            <person name="Serre D."/>
            <person name="Zimmerman P.A."/>
        </authorList>
    </citation>
    <scope>NUCLEOTIDE SEQUENCE</scope>
    <source>
        <strain evidence="3">pt0022</strain>
    </source>
</reference>
<organism evidence="3 4">
    <name type="scientific">Wuchereria bancrofti</name>
    <dbReference type="NCBI Taxonomy" id="6293"/>
    <lineage>
        <taxon>Eukaryota</taxon>
        <taxon>Metazoa</taxon>
        <taxon>Ecdysozoa</taxon>
        <taxon>Nematoda</taxon>
        <taxon>Chromadorea</taxon>
        <taxon>Rhabditida</taxon>
        <taxon>Spirurina</taxon>
        <taxon>Spiruromorpha</taxon>
        <taxon>Filarioidea</taxon>
        <taxon>Onchocercidae</taxon>
        <taxon>Wuchereria</taxon>
    </lineage>
</organism>
<keyword evidence="2" id="KW-0812">Transmembrane</keyword>
<reference evidence="3" key="1">
    <citation type="submission" date="2015-03" db="EMBL/GenBank/DDBJ databases">
        <title>Wuchereria bancrofti Genome Sequencing Papua New Guinea Strain.</title>
        <authorList>
            <person name="Small S.T."/>
            <person name="Serre D."/>
            <person name="Zimmerman P.A."/>
        </authorList>
    </citation>
    <scope>NUCLEOTIDE SEQUENCE [LARGE SCALE GENOMIC DNA]</scope>
    <source>
        <strain evidence="3">pt0022</strain>
    </source>
</reference>
<evidence type="ECO:0000313" key="3">
    <source>
        <dbReference type="Proteomes" id="UP000093561"/>
    </source>
</evidence>
<protein>
    <submittedName>
        <fullName evidence="4">Uncharacterized protein</fullName>
    </submittedName>
</protein>
<accession>A0AAF5Q430</accession>
<keyword evidence="2" id="KW-1133">Transmembrane helix</keyword>
<evidence type="ECO:0000256" key="2">
    <source>
        <dbReference type="SAM" id="Phobius"/>
    </source>
</evidence>
<feature type="transmembrane region" description="Helical" evidence="2">
    <location>
        <begin position="6"/>
        <end position="31"/>
    </location>
</feature>
<name>A0AAF5Q430_WUCBA</name>
<dbReference type="WBParaSite" id="mrna-Wban_09764">
    <property type="protein sequence ID" value="mrna-Wban_09764"/>
    <property type="gene ID" value="Wban_09764"/>
</dbReference>
<reference evidence="4" key="3">
    <citation type="submission" date="2024-02" db="UniProtKB">
        <authorList>
            <consortium name="WormBaseParasite"/>
        </authorList>
    </citation>
    <scope>IDENTIFICATION</scope>
    <source>
        <strain evidence="4">pt0022</strain>
    </source>
</reference>
<sequence>MFAAIFNIYVISHLPVLILVATVNLLIAAIISKKKREKKKKKKDFKLLSHLHCNKDTVHCKSGQCLSPDLDDSGGDNGQTNISNDNVNTSSTTVTLPGLSSTEQSFQLAPESHRSLFLNPINQQRFPRFSTNNPTMHGGFVAPNPYQTSSTTMMSTNGSFQLPDFNDCLFVSYQHVTEKTGLMPSNKCVMKATARKPQDQESFCVLKPVSIAISIISSFSSAD</sequence>
<proteinExistence type="predicted"/>
<dbReference type="AlphaFoldDB" id="A0AAF5Q430"/>
<evidence type="ECO:0000256" key="1">
    <source>
        <dbReference type="SAM" id="MobiDB-lite"/>
    </source>
</evidence>